<organism evidence="2 3">
    <name type="scientific">Pseudo-nitzschia multistriata</name>
    <dbReference type="NCBI Taxonomy" id="183589"/>
    <lineage>
        <taxon>Eukaryota</taxon>
        <taxon>Sar</taxon>
        <taxon>Stramenopiles</taxon>
        <taxon>Ochrophyta</taxon>
        <taxon>Bacillariophyta</taxon>
        <taxon>Bacillariophyceae</taxon>
        <taxon>Bacillariophycidae</taxon>
        <taxon>Bacillariales</taxon>
        <taxon>Bacillariaceae</taxon>
        <taxon>Pseudo-nitzschia</taxon>
    </lineage>
</organism>
<name>A0A448ZAE8_9STRA</name>
<feature type="region of interest" description="Disordered" evidence="1">
    <location>
        <begin position="118"/>
        <end position="144"/>
    </location>
</feature>
<evidence type="ECO:0000256" key="1">
    <source>
        <dbReference type="SAM" id="MobiDB-lite"/>
    </source>
</evidence>
<accession>A0A448ZAE8</accession>
<feature type="region of interest" description="Disordered" evidence="1">
    <location>
        <begin position="249"/>
        <end position="269"/>
    </location>
</feature>
<gene>
    <name evidence="2" type="ORF">PSNMU_V1.4_AUG-EV-PASAV3_0058210</name>
</gene>
<dbReference type="EMBL" id="CAACVS010000197">
    <property type="protein sequence ID" value="VEU38986.1"/>
    <property type="molecule type" value="Genomic_DNA"/>
</dbReference>
<feature type="compositionally biased region" description="Basic residues" evidence="1">
    <location>
        <begin position="356"/>
        <end position="365"/>
    </location>
</feature>
<evidence type="ECO:0000313" key="3">
    <source>
        <dbReference type="Proteomes" id="UP000291116"/>
    </source>
</evidence>
<dbReference type="AlphaFoldDB" id="A0A448ZAE8"/>
<dbReference type="Proteomes" id="UP000291116">
    <property type="component" value="Unassembled WGS sequence"/>
</dbReference>
<evidence type="ECO:0000313" key="2">
    <source>
        <dbReference type="EMBL" id="VEU38986.1"/>
    </source>
</evidence>
<sequence>MWTRAPCLKRLQCVASTGMGAAKILPSATAASRICRLLSAATIPDAATPHPPSGRDPLRRLPFSVASWYKRAMAVAPEPPCSHRCYHRSSSHDGTGFLPRSSLSPVATRHLVHAFRSRSLATAKRSQRPRPAAPRKPWQKKRQRMPQIATVLRGMGISSADCSSALVRACSEVRGIPLNKRQRSKPWIMALLMHRYDRGIRCPNELNTDSVYYGDQQTTQSTSTGEAIIAIDLREALTPSPSEVRGYLSLPKRAKADGTKTPPSPRAAEEALRTEKLALLATEARRIVVDRRIPLGEMASLGTEANARRLSKQDPASFLAIFSRAVAAVEVGRTAAETRPADFSHRRFRPPSLRKSVYRARKREQRRGAEAARRNAARGGPFQRGHHPSSLVRTKLAETNRR</sequence>
<keyword evidence="3" id="KW-1185">Reference proteome</keyword>
<proteinExistence type="predicted"/>
<dbReference type="OrthoDB" id="55377at2759"/>
<reference evidence="2 3" key="1">
    <citation type="submission" date="2019-01" db="EMBL/GenBank/DDBJ databases">
        <authorList>
            <person name="Ferrante I. M."/>
        </authorList>
    </citation>
    <scope>NUCLEOTIDE SEQUENCE [LARGE SCALE GENOMIC DNA]</scope>
    <source>
        <strain evidence="2 3">B856</strain>
    </source>
</reference>
<protein>
    <submittedName>
        <fullName evidence="2">Uncharacterized protein</fullName>
    </submittedName>
</protein>
<feature type="region of interest" description="Disordered" evidence="1">
    <location>
        <begin position="343"/>
        <end position="402"/>
    </location>
</feature>